<dbReference type="Proteomes" id="UP001497480">
    <property type="component" value="Unassembled WGS sequence"/>
</dbReference>
<keyword evidence="2" id="KW-1185">Reference proteome</keyword>
<evidence type="ECO:0000313" key="1">
    <source>
        <dbReference type="EMBL" id="CAL0328840.1"/>
    </source>
</evidence>
<evidence type="ECO:0000313" key="2">
    <source>
        <dbReference type="Proteomes" id="UP001497480"/>
    </source>
</evidence>
<comment type="caution">
    <text evidence="1">The sequence shown here is derived from an EMBL/GenBank/DDBJ whole genome shotgun (WGS) entry which is preliminary data.</text>
</comment>
<gene>
    <name evidence="1" type="ORF">LLUT_LOCUS29900</name>
</gene>
<accession>A0AAV1Y712</accession>
<dbReference type="EMBL" id="CAXHTB010000021">
    <property type="protein sequence ID" value="CAL0328840.1"/>
    <property type="molecule type" value="Genomic_DNA"/>
</dbReference>
<protein>
    <submittedName>
        <fullName evidence="1">Uncharacterized protein</fullName>
    </submittedName>
</protein>
<name>A0AAV1Y712_LUPLU</name>
<dbReference type="AlphaFoldDB" id="A0AAV1Y712"/>
<sequence>MEYDSLSRCLGGEMVDTRDRDADIPHAAVPSGPFPGCCDSVLFETTKAQVKLLECLSFSSNRQEPSIDPERPQAH</sequence>
<reference evidence="1 2" key="1">
    <citation type="submission" date="2024-03" db="EMBL/GenBank/DDBJ databases">
        <authorList>
            <person name="Martinez-Hernandez J."/>
        </authorList>
    </citation>
    <scope>NUCLEOTIDE SEQUENCE [LARGE SCALE GENOMIC DNA]</scope>
</reference>
<proteinExistence type="predicted"/>
<organism evidence="1 2">
    <name type="scientific">Lupinus luteus</name>
    <name type="common">European yellow lupine</name>
    <dbReference type="NCBI Taxonomy" id="3873"/>
    <lineage>
        <taxon>Eukaryota</taxon>
        <taxon>Viridiplantae</taxon>
        <taxon>Streptophyta</taxon>
        <taxon>Embryophyta</taxon>
        <taxon>Tracheophyta</taxon>
        <taxon>Spermatophyta</taxon>
        <taxon>Magnoliopsida</taxon>
        <taxon>eudicotyledons</taxon>
        <taxon>Gunneridae</taxon>
        <taxon>Pentapetalae</taxon>
        <taxon>rosids</taxon>
        <taxon>fabids</taxon>
        <taxon>Fabales</taxon>
        <taxon>Fabaceae</taxon>
        <taxon>Papilionoideae</taxon>
        <taxon>50 kb inversion clade</taxon>
        <taxon>genistoids sensu lato</taxon>
        <taxon>core genistoids</taxon>
        <taxon>Genisteae</taxon>
        <taxon>Lupinus</taxon>
    </lineage>
</organism>